<evidence type="ECO:0000256" key="8">
    <source>
        <dbReference type="ARBA" id="ARBA00023012"/>
    </source>
</evidence>
<keyword evidence="12" id="KW-1185">Reference proteome</keyword>
<dbReference type="SUPFAM" id="SSF55874">
    <property type="entry name" value="ATPase domain of HSP90 chaperone/DNA topoisomerase II/histidine kinase"/>
    <property type="match status" value="1"/>
</dbReference>
<dbReference type="SUPFAM" id="SSF55785">
    <property type="entry name" value="PYP-like sensor domain (PAS domain)"/>
    <property type="match status" value="1"/>
</dbReference>
<keyword evidence="5" id="KW-0547">Nucleotide-binding</keyword>
<evidence type="ECO:0000259" key="9">
    <source>
        <dbReference type="PROSITE" id="PS50109"/>
    </source>
</evidence>
<feature type="domain" description="Histidine kinase" evidence="9">
    <location>
        <begin position="459"/>
        <end position="702"/>
    </location>
</feature>
<name>A0A5D3WN55_9BACT</name>
<accession>A0A5D3WN55</accession>
<dbReference type="SMART" id="SM00388">
    <property type="entry name" value="HisKA"/>
    <property type="match status" value="1"/>
</dbReference>
<keyword evidence="4" id="KW-0808">Transferase</keyword>
<dbReference type="SUPFAM" id="SSF47384">
    <property type="entry name" value="Homodimeric domain of signal transducing histidine kinase"/>
    <property type="match status" value="1"/>
</dbReference>
<dbReference type="SUPFAM" id="SSF55781">
    <property type="entry name" value="GAF domain-like"/>
    <property type="match status" value="1"/>
</dbReference>
<dbReference type="InterPro" id="IPR029016">
    <property type="entry name" value="GAF-like_dom_sf"/>
</dbReference>
<dbReference type="InterPro" id="IPR004358">
    <property type="entry name" value="Sig_transdc_His_kin-like_C"/>
</dbReference>
<dbReference type="Pfam" id="PF02518">
    <property type="entry name" value="HATPase_c"/>
    <property type="match status" value="1"/>
</dbReference>
<dbReference type="NCBIfam" id="TIGR00229">
    <property type="entry name" value="sensory_box"/>
    <property type="match status" value="1"/>
</dbReference>
<dbReference type="AlphaFoldDB" id="A0A5D3WN55"/>
<dbReference type="InterPro" id="IPR000014">
    <property type="entry name" value="PAS"/>
</dbReference>
<sequence length="712" mass="80447">MGEAVTTGSRLSGQPLDWERIEHLSMPVLLFDDGNSVLAANAAMRHLAAENGIELAGDCCGLVCDHLPANVVCLCRQPGEWSPVVDSPLAEWQVLAIPLEGGTMVLFRQGASQAGVSHCQELLFGITRWLLSLSAPQFDEGIDFVLAELGHFLDVDRCYLFRYDRETQTVSESHEWVSRHARSEIDNLQNVRVDELPWFWERIENAEPVLIDDTACLPDQAGRETVFCRTRKVKSLMVVPLLIDGDLYGFLGASSVRSTRHWTDEDARLLRLVGEFLGANLERHRAWQARRASDDRFVAMTDAVPALVWEMDTEGRVTYGNRLWKNYTGWAGETTRLPDLVHEEDVSAFVRSLTTTVEKRKVSSLELRLRRADGSYRWMQVTLSPRIQANRVLLVDCCAFDITDHRIAEEQLLALNDELEIRVAERAEKLQKAFDDLKATQTKLLQNEKMASIGQLAAGVAHEINNPVGFIRSNLTTLGKYVDKIREYVEMQNEILRRELSAEALDEVRQAAKRLKIDYLFEDIPDLLQESIDGADRVRTIVQNLKSFSRVDQAQYVEADINECLESTINIVWNELKYKTTLHRDYGDLPRIRCYPQQLNQVFMNMLVNAAQAIESKGDIWVRTMVENDHIVVQIQDNGSGIPEEIRERIFEPFFTTKEVGKGTGLGMSISWDIIGKHGGRIEVESQVGVGTTFFIYLPVSGAPAPEEAENG</sequence>
<evidence type="ECO:0000313" key="11">
    <source>
        <dbReference type="EMBL" id="TYO99655.1"/>
    </source>
</evidence>
<evidence type="ECO:0000256" key="5">
    <source>
        <dbReference type="ARBA" id="ARBA00022741"/>
    </source>
</evidence>
<dbReference type="InterPro" id="IPR003018">
    <property type="entry name" value="GAF"/>
</dbReference>
<dbReference type="GO" id="GO:0000155">
    <property type="term" value="F:phosphorelay sensor kinase activity"/>
    <property type="evidence" value="ECO:0007669"/>
    <property type="project" value="InterPro"/>
</dbReference>
<dbReference type="Gene3D" id="1.10.287.130">
    <property type="match status" value="1"/>
</dbReference>
<dbReference type="RefSeq" id="WP_148894950.1">
    <property type="nucleotide sequence ID" value="NZ_VNIB01000002.1"/>
</dbReference>
<dbReference type="OrthoDB" id="9779002at2"/>
<dbReference type="InterPro" id="IPR036097">
    <property type="entry name" value="HisK_dim/P_sf"/>
</dbReference>
<dbReference type="CDD" id="cd00082">
    <property type="entry name" value="HisKA"/>
    <property type="match status" value="1"/>
</dbReference>
<dbReference type="PRINTS" id="PR00344">
    <property type="entry name" value="BCTRLSENSOR"/>
</dbReference>
<proteinExistence type="predicted"/>
<dbReference type="InterPro" id="IPR001610">
    <property type="entry name" value="PAC"/>
</dbReference>
<protein>
    <recommendedName>
        <fullName evidence="2">histidine kinase</fullName>
        <ecNumber evidence="2">2.7.13.3</ecNumber>
    </recommendedName>
</protein>
<dbReference type="SMART" id="SM00387">
    <property type="entry name" value="HATPase_c"/>
    <property type="match status" value="1"/>
</dbReference>
<dbReference type="PROSITE" id="PS50109">
    <property type="entry name" value="HIS_KIN"/>
    <property type="match status" value="1"/>
</dbReference>
<evidence type="ECO:0000256" key="6">
    <source>
        <dbReference type="ARBA" id="ARBA00022777"/>
    </source>
</evidence>
<dbReference type="Gene3D" id="3.30.450.20">
    <property type="entry name" value="PAS domain"/>
    <property type="match status" value="1"/>
</dbReference>
<evidence type="ECO:0000256" key="4">
    <source>
        <dbReference type="ARBA" id="ARBA00022679"/>
    </source>
</evidence>
<dbReference type="SMART" id="SM00086">
    <property type="entry name" value="PAC"/>
    <property type="match status" value="1"/>
</dbReference>
<dbReference type="PANTHER" id="PTHR43065">
    <property type="entry name" value="SENSOR HISTIDINE KINASE"/>
    <property type="match status" value="1"/>
</dbReference>
<dbReference type="InterPro" id="IPR003661">
    <property type="entry name" value="HisK_dim/P_dom"/>
</dbReference>
<gene>
    <name evidence="11" type="ORF">EDC39_102180</name>
</gene>
<dbReference type="SMART" id="SM00065">
    <property type="entry name" value="GAF"/>
    <property type="match status" value="1"/>
</dbReference>
<comment type="caution">
    <text evidence="11">The sequence shown here is derived from an EMBL/GenBank/DDBJ whole genome shotgun (WGS) entry which is preliminary data.</text>
</comment>
<organism evidence="11 12">
    <name type="scientific">Geothermobacter ehrlichii</name>
    <dbReference type="NCBI Taxonomy" id="213224"/>
    <lineage>
        <taxon>Bacteria</taxon>
        <taxon>Pseudomonadati</taxon>
        <taxon>Thermodesulfobacteriota</taxon>
        <taxon>Desulfuromonadia</taxon>
        <taxon>Desulfuromonadales</taxon>
        <taxon>Geothermobacteraceae</taxon>
        <taxon>Geothermobacter</taxon>
    </lineage>
</organism>
<keyword evidence="7" id="KW-0067">ATP-binding</keyword>
<evidence type="ECO:0000256" key="1">
    <source>
        <dbReference type="ARBA" id="ARBA00000085"/>
    </source>
</evidence>
<dbReference type="EC" id="2.7.13.3" evidence="2"/>
<dbReference type="PROSITE" id="PS50113">
    <property type="entry name" value="PAC"/>
    <property type="match status" value="1"/>
</dbReference>
<dbReference type="InterPro" id="IPR036890">
    <property type="entry name" value="HATPase_C_sf"/>
</dbReference>
<dbReference type="CDD" id="cd00130">
    <property type="entry name" value="PAS"/>
    <property type="match status" value="1"/>
</dbReference>
<evidence type="ECO:0000313" key="12">
    <source>
        <dbReference type="Proteomes" id="UP000324159"/>
    </source>
</evidence>
<evidence type="ECO:0000259" key="10">
    <source>
        <dbReference type="PROSITE" id="PS50113"/>
    </source>
</evidence>
<dbReference type="Pfam" id="PF00989">
    <property type="entry name" value="PAS"/>
    <property type="match status" value="1"/>
</dbReference>
<dbReference type="PANTHER" id="PTHR43065:SF50">
    <property type="entry name" value="HISTIDINE KINASE"/>
    <property type="match status" value="1"/>
</dbReference>
<comment type="catalytic activity">
    <reaction evidence="1">
        <text>ATP + protein L-histidine = ADP + protein N-phospho-L-histidine.</text>
        <dbReference type="EC" id="2.7.13.3"/>
    </reaction>
</comment>
<dbReference type="InterPro" id="IPR013767">
    <property type="entry name" value="PAS_fold"/>
</dbReference>
<reference evidence="11 12" key="1">
    <citation type="submission" date="2019-07" db="EMBL/GenBank/DDBJ databases">
        <title>Genomic Encyclopedia of Type Strains, Phase IV (KMG-IV): sequencing the most valuable type-strain genomes for metagenomic binning, comparative biology and taxonomic classification.</title>
        <authorList>
            <person name="Goeker M."/>
        </authorList>
    </citation>
    <scope>NUCLEOTIDE SEQUENCE [LARGE SCALE GENOMIC DNA]</scope>
    <source>
        <strain evidence="11 12">SS015</strain>
    </source>
</reference>
<feature type="domain" description="PAC" evidence="10">
    <location>
        <begin position="363"/>
        <end position="414"/>
    </location>
</feature>
<dbReference type="InterPro" id="IPR000700">
    <property type="entry name" value="PAS-assoc_C"/>
</dbReference>
<dbReference type="Gene3D" id="3.30.450.40">
    <property type="match status" value="1"/>
</dbReference>
<dbReference type="GO" id="GO:0005524">
    <property type="term" value="F:ATP binding"/>
    <property type="evidence" value="ECO:0007669"/>
    <property type="project" value="UniProtKB-KW"/>
</dbReference>
<dbReference type="GO" id="GO:0006355">
    <property type="term" value="P:regulation of DNA-templated transcription"/>
    <property type="evidence" value="ECO:0007669"/>
    <property type="project" value="InterPro"/>
</dbReference>
<dbReference type="Pfam" id="PF01590">
    <property type="entry name" value="GAF"/>
    <property type="match status" value="1"/>
</dbReference>
<keyword evidence="6" id="KW-0418">Kinase</keyword>
<dbReference type="InterPro" id="IPR003594">
    <property type="entry name" value="HATPase_dom"/>
</dbReference>
<dbReference type="Proteomes" id="UP000324159">
    <property type="component" value="Unassembled WGS sequence"/>
</dbReference>
<keyword evidence="8" id="KW-0902">Two-component regulatory system</keyword>
<evidence type="ECO:0000256" key="7">
    <source>
        <dbReference type="ARBA" id="ARBA00022840"/>
    </source>
</evidence>
<evidence type="ECO:0000256" key="2">
    <source>
        <dbReference type="ARBA" id="ARBA00012438"/>
    </source>
</evidence>
<dbReference type="InterPro" id="IPR035965">
    <property type="entry name" value="PAS-like_dom_sf"/>
</dbReference>
<dbReference type="Gene3D" id="3.30.565.10">
    <property type="entry name" value="Histidine kinase-like ATPase, C-terminal domain"/>
    <property type="match status" value="1"/>
</dbReference>
<dbReference type="InterPro" id="IPR005467">
    <property type="entry name" value="His_kinase_dom"/>
</dbReference>
<dbReference type="EMBL" id="VNIB01000002">
    <property type="protein sequence ID" value="TYO99655.1"/>
    <property type="molecule type" value="Genomic_DNA"/>
</dbReference>
<evidence type="ECO:0000256" key="3">
    <source>
        <dbReference type="ARBA" id="ARBA00022553"/>
    </source>
</evidence>
<keyword evidence="3" id="KW-0597">Phosphoprotein</keyword>